<organism evidence="1 2">
    <name type="scientific">Thermocladium modestius</name>
    <dbReference type="NCBI Taxonomy" id="62609"/>
    <lineage>
        <taxon>Archaea</taxon>
        <taxon>Thermoproteota</taxon>
        <taxon>Thermoprotei</taxon>
        <taxon>Thermoproteales</taxon>
        <taxon>Thermoproteaceae</taxon>
        <taxon>Thermocladium</taxon>
    </lineage>
</organism>
<evidence type="ECO:0000313" key="2">
    <source>
        <dbReference type="Proteomes" id="UP000610960"/>
    </source>
</evidence>
<comment type="caution">
    <text evidence="1">The sequence shown here is derived from an EMBL/GenBank/DDBJ whole genome shotgun (WGS) entry which is preliminary data.</text>
</comment>
<dbReference type="EMBL" id="BMNL01000004">
    <property type="protein sequence ID" value="GGP22374.1"/>
    <property type="molecule type" value="Genomic_DNA"/>
</dbReference>
<accession>A0A830GXS2</accession>
<dbReference type="RefSeq" id="WP_188597081.1">
    <property type="nucleotide sequence ID" value="NZ_BMNL01000004.1"/>
</dbReference>
<proteinExistence type="predicted"/>
<protein>
    <submittedName>
        <fullName evidence="1">Uncharacterized protein</fullName>
    </submittedName>
</protein>
<evidence type="ECO:0000313" key="1">
    <source>
        <dbReference type="EMBL" id="GGP22374.1"/>
    </source>
</evidence>
<dbReference type="Proteomes" id="UP000610960">
    <property type="component" value="Unassembled WGS sequence"/>
</dbReference>
<reference evidence="1" key="1">
    <citation type="journal article" date="2014" name="Int. J. Syst. Evol. Microbiol.">
        <title>Complete genome sequence of Corynebacterium casei LMG S-19264T (=DSM 44701T), isolated from a smear-ripened cheese.</title>
        <authorList>
            <consortium name="US DOE Joint Genome Institute (JGI-PGF)"/>
            <person name="Walter F."/>
            <person name="Albersmeier A."/>
            <person name="Kalinowski J."/>
            <person name="Ruckert C."/>
        </authorList>
    </citation>
    <scope>NUCLEOTIDE SEQUENCE</scope>
    <source>
        <strain evidence="1">JCM 10088</strain>
    </source>
</reference>
<reference evidence="1" key="2">
    <citation type="submission" date="2020-09" db="EMBL/GenBank/DDBJ databases">
        <authorList>
            <person name="Sun Q."/>
            <person name="Ohkuma M."/>
        </authorList>
    </citation>
    <scope>NUCLEOTIDE SEQUENCE</scope>
    <source>
        <strain evidence="1">JCM 10088</strain>
    </source>
</reference>
<sequence>MAFILVKLRSDKTNLVGLVNALPVSVVLLQIIRRGRAALVEVEGDVSAAVNAVIGMPEVIYARPIQDNMDIIALGRGSLVNALSRRFGDMYSSHALFRVGFDYASSMLDSLSMAQGGYNAVELIMDVAWAMGYFDDYSASQGFSRIYLSNPFDAAIGSQFMLGFINGTLNTAIGRAFGVELSEVAGSRYTFVSRELM</sequence>
<keyword evidence="2" id="KW-1185">Reference proteome</keyword>
<name>A0A830GXS2_9CREN</name>
<dbReference type="AlphaFoldDB" id="A0A830GXS2"/>
<gene>
    <name evidence="1" type="ORF">GCM10007981_18180</name>
</gene>